<reference evidence="2" key="2">
    <citation type="submission" date="2016-03" db="EMBL/GenBank/DDBJ databases">
        <authorList>
            <person name="Ploux O."/>
        </authorList>
    </citation>
    <scope>NUCLEOTIDE SEQUENCE</scope>
    <source>
        <strain evidence="2">NBRC 105008</strain>
    </source>
</reference>
<gene>
    <name evidence="2" type="ORF">FBGL_04105</name>
    <name evidence="1" type="ORF">FGL01_09470</name>
    <name evidence="3" type="ORF">SAMN05192550_0766</name>
</gene>
<evidence type="ECO:0000313" key="6">
    <source>
        <dbReference type="Proteomes" id="UP000321579"/>
    </source>
</evidence>
<dbReference type="Proteomes" id="UP000182367">
    <property type="component" value="Unassembled WGS sequence"/>
</dbReference>
<dbReference type="EMBL" id="FNEO01000001">
    <property type="protein sequence ID" value="SDI76983.1"/>
    <property type="molecule type" value="Genomic_DNA"/>
</dbReference>
<evidence type="ECO:0000313" key="1">
    <source>
        <dbReference type="EMBL" id="GEL10208.1"/>
    </source>
</evidence>
<dbReference type="EMBL" id="BJVF01000001">
    <property type="protein sequence ID" value="GEL10208.1"/>
    <property type="molecule type" value="Genomic_DNA"/>
</dbReference>
<comment type="caution">
    <text evidence="2">The sequence shown here is derived from an EMBL/GenBank/DDBJ whole genome shotgun (WGS) entry which is preliminary data.</text>
</comment>
<evidence type="ECO:0000313" key="3">
    <source>
        <dbReference type="EMBL" id="SDI76983.1"/>
    </source>
</evidence>
<dbReference type="Proteomes" id="UP000321579">
    <property type="component" value="Unassembled WGS sequence"/>
</dbReference>
<dbReference type="AlphaFoldDB" id="A0A1B9DTP0"/>
<dbReference type="EMBL" id="LVEO01000007">
    <property type="protein sequence ID" value="OCB73062.1"/>
    <property type="molecule type" value="Genomic_DNA"/>
</dbReference>
<dbReference type="Proteomes" id="UP000093226">
    <property type="component" value="Unassembled WGS sequence"/>
</dbReference>
<name>A0A1B9DTP0_9FLAO</name>
<sequence length="185" mass="21645">MEGNFKKIVLIFICLMLMCCKDKDYEEHLRLLNEARLFQRHLIKEGHQLIRQNSSILIDSVSVFDIKSLNPNEKKEKLTVGLIDSVYYKNTGIGSGNNFISFKIHKADLSNFESDYELKLVERFDENTNENLLFITFSNFRIENKKARIIVKKVKGIGMMKATFFFEKINNVWVFKKKQVHGEIG</sequence>
<dbReference type="RefSeq" id="WP_066325552.1">
    <property type="nucleotide sequence ID" value="NZ_BJVF01000001.1"/>
</dbReference>
<evidence type="ECO:0000313" key="4">
    <source>
        <dbReference type="Proteomes" id="UP000093226"/>
    </source>
</evidence>
<keyword evidence="5" id="KW-1185">Reference proteome</keyword>
<dbReference type="OrthoDB" id="1263122at2"/>
<reference evidence="3 5" key="3">
    <citation type="submission" date="2016-10" db="EMBL/GenBank/DDBJ databases">
        <authorList>
            <person name="Varghese N."/>
            <person name="Submissions S."/>
        </authorList>
    </citation>
    <scope>NUCLEOTIDE SEQUENCE [LARGE SCALE GENOMIC DNA]</scope>
    <source>
        <strain evidence="3 5">Gm-149</strain>
    </source>
</reference>
<organism evidence="2 4">
    <name type="scientific">Flavobacterium glycines</name>
    <dbReference type="NCBI Taxonomy" id="551990"/>
    <lineage>
        <taxon>Bacteria</taxon>
        <taxon>Pseudomonadati</taxon>
        <taxon>Bacteroidota</taxon>
        <taxon>Flavobacteriia</taxon>
        <taxon>Flavobacteriales</taxon>
        <taxon>Flavobacteriaceae</taxon>
        <taxon>Flavobacterium</taxon>
    </lineage>
</organism>
<evidence type="ECO:0000313" key="5">
    <source>
        <dbReference type="Proteomes" id="UP000182367"/>
    </source>
</evidence>
<evidence type="ECO:0000313" key="2">
    <source>
        <dbReference type="EMBL" id="OCB73062.1"/>
    </source>
</evidence>
<protein>
    <submittedName>
        <fullName evidence="2">Uncharacterized protein</fullName>
    </submittedName>
</protein>
<proteinExistence type="predicted"/>
<reference evidence="1 6" key="4">
    <citation type="submission" date="2019-07" db="EMBL/GenBank/DDBJ databases">
        <title>Whole genome shotgun sequence of Flavobacterium glycines NBRC 105008.</title>
        <authorList>
            <person name="Hosoyama A."/>
            <person name="Uohara A."/>
            <person name="Ohji S."/>
            <person name="Ichikawa N."/>
        </authorList>
    </citation>
    <scope>NUCLEOTIDE SEQUENCE [LARGE SCALE GENOMIC DNA]</scope>
    <source>
        <strain evidence="1 6">NBRC 105008</strain>
    </source>
</reference>
<accession>A0A1B9DTP0</accession>
<reference evidence="4" key="1">
    <citation type="submission" date="2016-03" db="EMBL/GenBank/DDBJ databases">
        <title>Draft genome sequence of Paenibacillus glacialis DSM 22343.</title>
        <authorList>
            <person name="Shin S.-K."/>
            <person name="Yi H."/>
        </authorList>
    </citation>
    <scope>NUCLEOTIDE SEQUENCE [LARGE SCALE GENOMIC DNA]</scope>
    <source>
        <strain evidence="4">NBRC 105008</strain>
    </source>
</reference>
<dbReference type="STRING" id="551990.SAMN05192550_0766"/>